<evidence type="ECO:0008006" key="4">
    <source>
        <dbReference type="Google" id="ProtNLM"/>
    </source>
</evidence>
<accession>A0AAU9G987</accession>
<name>A0AAU9G987_DROMD</name>
<protein>
    <recommendedName>
        <fullName evidence="4">Protein TsetseEP domain-containing protein</fullName>
    </recommendedName>
</protein>
<gene>
    <name evidence="2" type="ORF">DMAD_03220</name>
</gene>
<keyword evidence="1" id="KW-0732">Signal</keyword>
<dbReference type="AlphaFoldDB" id="A0AAU9G987"/>
<feature type="signal peptide" evidence="1">
    <location>
        <begin position="1"/>
        <end position="20"/>
    </location>
</feature>
<feature type="chain" id="PRO_5043762255" description="Protein TsetseEP domain-containing protein" evidence="1">
    <location>
        <begin position="21"/>
        <end position="279"/>
    </location>
</feature>
<evidence type="ECO:0000256" key="1">
    <source>
        <dbReference type="SAM" id="SignalP"/>
    </source>
</evidence>
<reference evidence="2 3" key="1">
    <citation type="submission" date="2024-02" db="EMBL/GenBank/DDBJ databases">
        <title>A chromosome-level genome assembly of Drosophila madeirensis, a fruit fly species endemic to Madeira island.</title>
        <authorList>
            <person name="Tomihara K."/>
            <person name="Llopart A."/>
            <person name="Yamamoto D."/>
        </authorList>
    </citation>
    <scope>NUCLEOTIDE SEQUENCE [LARGE SCALE GENOMIC DNA]</scope>
    <source>
        <strain evidence="2 3">RF1</strain>
    </source>
</reference>
<evidence type="ECO:0000313" key="2">
    <source>
        <dbReference type="EMBL" id="BFG04197.1"/>
    </source>
</evidence>
<sequence>MQSFLIATAISLVIVGLAAAQSSTVANSLDDYIEQNQRQYDARIRQCEETLANFRTLFSKRQQLIDVQADLLQQKLEEASARINPLSLIDPWHRQCVQNYSSSIPTIATARSGVANCQAIISTILNNAESAYNTLKKYYNTNLKNSLADCVKKFPSAQLNYTLCVTNVIAAANAYSISSQNNFNTYVKDADCTADSRIRAAWICSSRQVYSTSAAVETAQRLIDNCIDNQLVCGSVSCSAGCPNVSTISLTEVDFRNETIRNPFRGLSAQAGCREFRFK</sequence>
<evidence type="ECO:0000313" key="3">
    <source>
        <dbReference type="Proteomes" id="UP001500889"/>
    </source>
</evidence>
<keyword evidence="3" id="KW-1185">Reference proteome</keyword>
<organism evidence="2 3">
    <name type="scientific">Drosophila madeirensis</name>
    <name type="common">Fruit fly</name>
    <dbReference type="NCBI Taxonomy" id="30013"/>
    <lineage>
        <taxon>Eukaryota</taxon>
        <taxon>Metazoa</taxon>
        <taxon>Ecdysozoa</taxon>
        <taxon>Arthropoda</taxon>
        <taxon>Hexapoda</taxon>
        <taxon>Insecta</taxon>
        <taxon>Pterygota</taxon>
        <taxon>Neoptera</taxon>
        <taxon>Endopterygota</taxon>
        <taxon>Diptera</taxon>
        <taxon>Brachycera</taxon>
        <taxon>Muscomorpha</taxon>
        <taxon>Ephydroidea</taxon>
        <taxon>Drosophilidae</taxon>
        <taxon>Drosophila</taxon>
        <taxon>Sophophora</taxon>
    </lineage>
</organism>
<dbReference type="Proteomes" id="UP001500889">
    <property type="component" value="Chromosome E"/>
</dbReference>
<dbReference type="EMBL" id="AP029267">
    <property type="protein sequence ID" value="BFG04197.1"/>
    <property type="molecule type" value="Genomic_DNA"/>
</dbReference>
<proteinExistence type="predicted"/>